<reference evidence="1" key="1">
    <citation type="submission" date="2016-12" db="EMBL/GenBank/DDBJ databases">
        <title>Frequent emergence of pathogenic lineages of Klebsiella pneumoniae via mobilisation of yersiniabactin and colibactin.</title>
        <authorList>
            <person name="Lam M.M.C."/>
            <person name="Wick R.R."/>
            <person name="Wyres K.L."/>
            <person name="Gorrie C."/>
            <person name="Judd L."/>
            <person name="Jenney A."/>
            <person name="Holt K.E."/>
        </authorList>
    </citation>
    <scope>NUCLEOTIDE SEQUENCE</scope>
    <source>
        <strain evidence="1">INF167</strain>
        <plasmid evidence="1">INF167_p0001</plasmid>
    </source>
</reference>
<sequence>MSIVSRKFDRKDVGTVFRHAVTGKVLCRLEVKLTAEDREELLSLISLVYRAGENAGSEQRAAEIRQALGLQRENESGGV</sequence>
<keyword evidence="1" id="KW-0614">Plasmid</keyword>
<dbReference type="AlphaFoldDB" id="A0A2L1KT62"/>
<evidence type="ECO:0000313" key="1">
    <source>
        <dbReference type="EMBL" id="AVE25682.1"/>
    </source>
</evidence>
<name>A0A2L1KT62_KLEPN</name>
<proteinExistence type="predicted"/>
<dbReference type="RefSeq" id="WP_064081514.1">
    <property type="nucleotide sequence ID" value="NZ_CABEHG010000048.1"/>
</dbReference>
<dbReference type="GeneID" id="39637373"/>
<geneLocation type="plasmid" evidence="1">
    <name>INF167_p0001</name>
</geneLocation>
<gene>
    <name evidence="1" type="ORF">INF167p1_00108</name>
</gene>
<dbReference type="EMBL" id="KY454639">
    <property type="protein sequence ID" value="AVE25682.1"/>
    <property type="molecule type" value="Genomic_DNA"/>
</dbReference>
<organism evidence="1">
    <name type="scientific">Klebsiella pneumoniae</name>
    <dbReference type="NCBI Taxonomy" id="573"/>
    <lineage>
        <taxon>Bacteria</taxon>
        <taxon>Pseudomonadati</taxon>
        <taxon>Pseudomonadota</taxon>
        <taxon>Gammaproteobacteria</taxon>
        <taxon>Enterobacterales</taxon>
        <taxon>Enterobacteriaceae</taxon>
        <taxon>Klebsiella/Raoultella group</taxon>
        <taxon>Klebsiella</taxon>
        <taxon>Klebsiella pneumoniae complex</taxon>
    </lineage>
</organism>
<accession>A0A2L1KT62</accession>
<protein>
    <submittedName>
        <fullName evidence="1">Uncharacterized protein</fullName>
    </submittedName>
</protein>